<feature type="binding site" evidence="10">
    <location>
        <position position="330"/>
    </location>
    <ligand>
        <name>[4Fe-4S] cluster</name>
        <dbReference type="ChEBI" id="CHEBI:49883"/>
    </ligand>
</feature>
<evidence type="ECO:0000313" key="11">
    <source>
        <dbReference type="EMBL" id="ELY93003.1"/>
    </source>
</evidence>
<evidence type="ECO:0000256" key="10">
    <source>
        <dbReference type="HAMAP-Rule" id="MF_00569"/>
    </source>
</evidence>
<dbReference type="PANTHER" id="PTHR30573">
    <property type="entry name" value="QUINOLINATE SYNTHETASE A"/>
    <property type="match status" value="1"/>
</dbReference>
<gene>
    <name evidence="10" type="primary">nadA</name>
    <name evidence="11" type="ORF">C482_20051</name>
</gene>
<feature type="binding site" evidence="10">
    <location>
        <begin position="265"/>
        <end position="267"/>
    </location>
    <ligand>
        <name>iminosuccinate</name>
        <dbReference type="ChEBI" id="CHEBI:77875"/>
    </ligand>
</feature>
<dbReference type="OrthoDB" id="5931at2157"/>
<keyword evidence="3 10" id="KW-0004">4Fe-4S</keyword>
<keyword evidence="6 10" id="KW-0808">Transferase</keyword>
<comment type="pathway">
    <text evidence="1 10">Cofactor biosynthesis; NAD(+) biosynthesis; quinolinate from iminoaspartate: step 1/1.</text>
</comment>
<evidence type="ECO:0000256" key="9">
    <source>
        <dbReference type="ARBA" id="ARBA00023014"/>
    </source>
</evidence>
<evidence type="ECO:0000256" key="6">
    <source>
        <dbReference type="ARBA" id="ARBA00022679"/>
    </source>
</evidence>
<dbReference type="PATRIC" id="fig|1227492.4.peg.3995"/>
<dbReference type="UniPathway" id="UPA00253">
    <property type="reaction ID" value="UER00327"/>
</dbReference>
<comment type="cofactor">
    <cofactor evidence="10">
        <name>[4Fe-4S] cluster</name>
        <dbReference type="ChEBI" id="CHEBI:49883"/>
    </cofactor>
    <text evidence="10">Binds 1 [4Fe-4S] cluster per subunit.</text>
</comment>
<comment type="similarity">
    <text evidence="10">Belongs to the quinolinate synthase family. Type 3 subfamily.</text>
</comment>
<keyword evidence="4 10" id="KW-0963">Cytoplasm</keyword>
<dbReference type="Pfam" id="PF02445">
    <property type="entry name" value="NadA"/>
    <property type="match status" value="1"/>
</dbReference>
<proteinExistence type="inferred from homology"/>
<dbReference type="Proteomes" id="UP000011693">
    <property type="component" value="Unassembled WGS sequence"/>
</dbReference>
<feature type="binding site" evidence="10">
    <location>
        <position position="73"/>
    </location>
    <ligand>
        <name>iminosuccinate</name>
        <dbReference type="ChEBI" id="CHEBI:77875"/>
    </ligand>
</feature>
<feature type="binding site" evidence="10">
    <location>
        <position position="282"/>
    </location>
    <ligand>
        <name>iminosuccinate</name>
        <dbReference type="ChEBI" id="CHEBI:77875"/>
    </ligand>
</feature>
<comment type="catalytic activity">
    <reaction evidence="10">
        <text>iminosuccinate + dihydroxyacetone phosphate = quinolinate + phosphate + 2 H2O + H(+)</text>
        <dbReference type="Rhea" id="RHEA:25888"/>
        <dbReference type="ChEBI" id="CHEBI:15377"/>
        <dbReference type="ChEBI" id="CHEBI:15378"/>
        <dbReference type="ChEBI" id="CHEBI:29959"/>
        <dbReference type="ChEBI" id="CHEBI:43474"/>
        <dbReference type="ChEBI" id="CHEBI:57642"/>
        <dbReference type="ChEBI" id="CHEBI:77875"/>
        <dbReference type="EC" id="2.5.1.72"/>
    </reaction>
</comment>
<dbReference type="InterPro" id="IPR023515">
    <property type="entry name" value="Quinolinate_synth_A_type3"/>
</dbReference>
<comment type="caution">
    <text evidence="11">The sequence shown here is derived from an EMBL/GenBank/DDBJ whole genome shotgun (WGS) entry which is preliminary data.</text>
</comment>
<keyword evidence="8 10" id="KW-0408">Iron</keyword>
<comment type="subcellular location">
    <subcellularLocation>
        <location evidence="10">Cytoplasm</location>
    </subcellularLocation>
</comment>
<sequence>MVTMETAELETDLSLFKYDSLEQLPTAYRDLDEAERTDRIETALAELGDDVVILGHNYQRREIVEHADFVGDSYQLSKEAAEADAEYVIFGGVTFMAESADIITDDEQTVILPSMEASCPMAGMAEALQVDAAWAEITAAAPDANIIPITYMNSYADLKAFCASQGGLVCTSSNAHRAFEWAFDRGDKVLFLPDKHLGENTAHRLGMEDAIAEWDPWDPEGKDATEVAESDIILWDGYCQVHERFSEEHIEQVRADDPDANVIVHPECRREVVEAADVAGSTATICDTVANAEPGETWAIGTEIHLTRHLQRWHPEVNVLPLCGDACMDCNAMRQIDPNYLTWVLEELVAGRERNVIEVAPDEKELAQVALDRMLEI</sequence>
<keyword evidence="12" id="KW-1185">Reference proteome</keyword>
<dbReference type="HAMAP" id="MF_00569">
    <property type="entry name" value="NadA_type3"/>
    <property type="match status" value="1"/>
</dbReference>
<feature type="binding site" evidence="10">
    <location>
        <position position="56"/>
    </location>
    <ligand>
        <name>iminosuccinate</name>
        <dbReference type="ChEBI" id="CHEBI:77875"/>
    </ligand>
</feature>
<feature type="binding site" evidence="10">
    <location>
        <begin position="151"/>
        <end position="153"/>
    </location>
    <ligand>
        <name>iminosuccinate</name>
        <dbReference type="ChEBI" id="CHEBI:77875"/>
    </ligand>
</feature>
<dbReference type="PANTHER" id="PTHR30573:SF0">
    <property type="entry name" value="QUINOLINATE SYNTHASE, CHLOROPLASTIC"/>
    <property type="match status" value="1"/>
</dbReference>
<dbReference type="GO" id="GO:0008987">
    <property type="term" value="F:quinolinate synthetase A activity"/>
    <property type="evidence" value="ECO:0007669"/>
    <property type="project" value="UniProtKB-UniRule"/>
</dbReference>
<dbReference type="EC" id="2.5.1.72" evidence="2 10"/>
<dbReference type="Gene3D" id="3.40.50.10800">
    <property type="entry name" value="NadA-like"/>
    <property type="match status" value="3"/>
</dbReference>
<keyword evidence="7 10" id="KW-0479">Metal-binding</keyword>
<feature type="binding site" evidence="10">
    <location>
        <position position="239"/>
    </location>
    <ligand>
        <name>[4Fe-4S] cluster</name>
        <dbReference type="ChEBI" id="CHEBI:49883"/>
    </ligand>
</feature>
<reference evidence="11 12" key="1">
    <citation type="journal article" date="2014" name="PLoS Genet.">
        <title>Phylogenetically driven sequencing of extremely halophilic archaea reveals strategies for static and dynamic osmo-response.</title>
        <authorList>
            <person name="Becker E.A."/>
            <person name="Seitzer P.M."/>
            <person name="Tritt A."/>
            <person name="Larsen D."/>
            <person name="Krusor M."/>
            <person name="Yao A.I."/>
            <person name="Wu D."/>
            <person name="Madern D."/>
            <person name="Eisen J.A."/>
            <person name="Darling A.E."/>
            <person name="Facciotti M.T."/>
        </authorList>
    </citation>
    <scope>NUCLEOTIDE SEQUENCE [LARGE SCALE GENOMIC DNA]</scope>
    <source>
        <strain evidence="11 12">JCM 10990</strain>
    </source>
</reference>
<dbReference type="RefSeq" id="WP_006169541.1">
    <property type="nucleotide sequence ID" value="NZ_AOIN01000100.1"/>
</dbReference>
<evidence type="ECO:0000256" key="4">
    <source>
        <dbReference type="ARBA" id="ARBA00022490"/>
    </source>
</evidence>
<keyword evidence="5 10" id="KW-0662">Pyridine nucleotide biosynthesis</keyword>
<dbReference type="AlphaFoldDB" id="M0A6R0"/>
<dbReference type="NCBIfam" id="NF006883">
    <property type="entry name" value="PRK09375.2-4"/>
    <property type="match status" value="1"/>
</dbReference>
<feature type="binding site" evidence="10">
    <location>
        <position position="172"/>
    </location>
    <ligand>
        <name>iminosuccinate</name>
        <dbReference type="ChEBI" id="CHEBI:77875"/>
    </ligand>
</feature>
<dbReference type="InterPro" id="IPR003473">
    <property type="entry name" value="NadA"/>
</dbReference>
<evidence type="ECO:0000256" key="5">
    <source>
        <dbReference type="ARBA" id="ARBA00022642"/>
    </source>
</evidence>
<accession>M0A6R0</accession>
<protein>
    <recommendedName>
        <fullName evidence="2 10">Quinolinate synthase</fullName>
        <ecNumber evidence="2 10">2.5.1.72</ecNumber>
    </recommendedName>
</protein>
<organism evidence="11 12">
    <name type="scientific">Natrialba chahannaoensis JCM 10990</name>
    <dbReference type="NCBI Taxonomy" id="1227492"/>
    <lineage>
        <taxon>Archaea</taxon>
        <taxon>Methanobacteriati</taxon>
        <taxon>Methanobacteriota</taxon>
        <taxon>Stenosarchaea group</taxon>
        <taxon>Halobacteria</taxon>
        <taxon>Halobacteriales</taxon>
        <taxon>Natrialbaceae</taxon>
        <taxon>Natrialba</taxon>
    </lineage>
</organism>
<keyword evidence="9 10" id="KW-0411">Iron-sulfur</keyword>
<evidence type="ECO:0000256" key="2">
    <source>
        <dbReference type="ARBA" id="ARBA00012669"/>
    </source>
</evidence>
<dbReference type="GO" id="GO:0034628">
    <property type="term" value="P:'de novo' NAD+ biosynthetic process from L-aspartate"/>
    <property type="evidence" value="ECO:0007669"/>
    <property type="project" value="TreeGrafter"/>
</dbReference>
<dbReference type="SUPFAM" id="SSF142754">
    <property type="entry name" value="NadA-like"/>
    <property type="match status" value="1"/>
</dbReference>
<evidence type="ECO:0000256" key="7">
    <source>
        <dbReference type="ARBA" id="ARBA00022723"/>
    </source>
</evidence>
<evidence type="ECO:0000256" key="8">
    <source>
        <dbReference type="ARBA" id="ARBA00023004"/>
    </source>
</evidence>
<dbReference type="GO" id="GO:0046872">
    <property type="term" value="F:metal ion binding"/>
    <property type="evidence" value="ECO:0007669"/>
    <property type="project" value="UniProtKB-KW"/>
</dbReference>
<comment type="function">
    <text evidence="10">Catalyzes the condensation of iminoaspartate with dihydroxyacetone phosphate to form quinolinate.</text>
</comment>
<feature type="binding site" evidence="10">
    <location>
        <position position="119"/>
    </location>
    <ligand>
        <name>[4Fe-4S] cluster</name>
        <dbReference type="ChEBI" id="CHEBI:49883"/>
    </ligand>
</feature>
<dbReference type="GO" id="GO:0051539">
    <property type="term" value="F:4 iron, 4 sulfur cluster binding"/>
    <property type="evidence" value="ECO:0007669"/>
    <property type="project" value="UniProtKB-KW"/>
</dbReference>
<evidence type="ECO:0000313" key="12">
    <source>
        <dbReference type="Proteomes" id="UP000011693"/>
    </source>
</evidence>
<dbReference type="GO" id="GO:0005737">
    <property type="term" value="C:cytoplasm"/>
    <property type="evidence" value="ECO:0007669"/>
    <property type="project" value="UniProtKB-SubCell"/>
</dbReference>
<evidence type="ECO:0000256" key="1">
    <source>
        <dbReference type="ARBA" id="ARBA00005065"/>
    </source>
</evidence>
<name>M0A6R0_9EURY</name>
<dbReference type="EMBL" id="AOIN01000100">
    <property type="protein sequence ID" value="ELY93003.1"/>
    <property type="molecule type" value="Genomic_DNA"/>
</dbReference>
<dbReference type="InterPro" id="IPR036094">
    <property type="entry name" value="NadA_sf"/>
</dbReference>
<dbReference type="STRING" id="1227492.C482_20051"/>
<evidence type="ECO:0000256" key="3">
    <source>
        <dbReference type="ARBA" id="ARBA00022485"/>
    </source>
</evidence>
<dbReference type="NCBIfam" id="TIGR00550">
    <property type="entry name" value="nadA"/>
    <property type="match status" value="1"/>
</dbReference>